<dbReference type="Proteomes" id="UP001279734">
    <property type="component" value="Unassembled WGS sequence"/>
</dbReference>
<dbReference type="EMBL" id="BSYO01000008">
    <property type="protein sequence ID" value="GMH09003.1"/>
    <property type="molecule type" value="Genomic_DNA"/>
</dbReference>
<evidence type="ECO:0000313" key="8">
    <source>
        <dbReference type="EMBL" id="GMH09003.1"/>
    </source>
</evidence>
<accession>A0AAD3SD49</accession>
<reference evidence="8" key="1">
    <citation type="submission" date="2023-05" db="EMBL/GenBank/DDBJ databases">
        <title>Nepenthes gracilis genome sequencing.</title>
        <authorList>
            <person name="Fukushima K."/>
        </authorList>
    </citation>
    <scope>NUCLEOTIDE SEQUENCE</scope>
    <source>
        <strain evidence="8">SING2019-196</strain>
    </source>
</reference>
<keyword evidence="9" id="KW-1185">Reference proteome</keyword>
<feature type="transmembrane region" description="Helical" evidence="7">
    <location>
        <begin position="6"/>
        <end position="28"/>
    </location>
</feature>
<keyword evidence="3 7" id="KW-0812">Transmembrane</keyword>
<evidence type="ECO:0000256" key="3">
    <source>
        <dbReference type="ARBA" id="ARBA00022692"/>
    </source>
</evidence>
<dbReference type="PANTHER" id="PTHR13624:SF6">
    <property type="entry name" value="EMEI"/>
    <property type="match status" value="1"/>
</dbReference>
<feature type="transmembrane region" description="Helical" evidence="7">
    <location>
        <begin position="152"/>
        <end position="172"/>
    </location>
</feature>
<protein>
    <recommendedName>
        <fullName evidence="10">Transmembrane protein</fullName>
    </recommendedName>
</protein>
<proteinExistence type="inferred from homology"/>
<evidence type="ECO:0000313" key="9">
    <source>
        <dbReference type="Proteomes" id="UP001279734"/>
    </source>
</evidence>
<feature type="transmembrane region" description="Helical" evidence="7">
    <location>
        <begin position="184"/>
        <end position="208"/>
    </location>
</feature>
<keyword evidence="4 7" id="KW-1133">Transmembrane helix</keyword>
<evidence type="ECO:0000256" key="1">
    <source>
        <dbReference type="ARBA" id="ARBA00004141"/>
    </source>
</evidence>
<comment type="similarity">
    <text evidence="2">Belongs to the TMEM161 family.</text>
</comment>
<evidence type="ECO:0000256" key="6">
    <source>
        <dbReference type="ARBA" id="ARBA00023180"/>
    </source>
</evidence>
<feature type="transmembrane region" description="Helical" evidence="7">
    <location>
        <begin position="384"/>
        <end position="405"/>
    </location>
</feature>
<gene>
    <name evidence="8" type="ORF">Nepgr_010843</name>
</gene>
<dbReference type="GO" id="GO:0016020">
    <property type="term" value="C:membrane"/>
    <property type="evidence" value="ECO:0007669"/>
    <property type="project" value="UniProtKB-SubCell"/>
</dbReference>
<evidence type="ECO:0000256" key="5">
    <source>
        <dbReference type="ARBA" id="ARBA00023136"/>
    </source>
</evidence>
<organism evidence="8 9">
    <name type="scientific">Nepenthes gracilis</name>
    <name type="common">Slender pitcher plant</name>
    <dbReference type="NCBI Taxonomy" id="150966"/>
    <lineage>
        <taxon>Eukaryota</taxon>
        <taxon>Viridiplantae</taxon>
        <taxon>Streptophyta</taxon>
        <taxon>Embryophyta</taxon>
        <taxon>Tracheophyta</taxon>
        <taxon>Spermatophyta</taxon>
        <taxon>Magnoliopsida</taxon>
        <taxon>eudicotyledons</taxon>
        <taxon>Gunneridae</taxon>
        <taxon>Pentapetalae</taxon>
        <taxon>Caryophyllales</taxon>
        <taxon>Nepenthaceae</taxon>
        <taxon>Nepenthes</taxon>
    </lineage>
</organism>
<comment type="subcellular location">
    <subcellularLocation>
        <location evidence="1">Membrane</location>
        <topology evidence="1">Multi-pass membrane protein</topology>
    </subcellularLocation>
</comment>
<name>A0AAD3SD49_NEPGR</name>
<feature type="transmembrane region" description="Helical" evidence="7">
    <location>
        <begin position="328"/>
        <end position="344"/>
    </location>
</feature>
<feature type="transmembrane region" description="Helical" evidence="7">
    <location>
        <begin position="122"/>
        <end position="140"/>
    </location>
</feature>
<evidence type="ECO:0008006" key="10">
    <source>
        <dbReference type="Google" id="ProtNLM"/>
    </source>
</evidence>
<dbReference type="InterPro" id="IPR019395">
    <property type="entry name" value="Transmembrane_161A/B"/>
</dbReference>
<keyword evidence="6" id="KW-0325">Glycoprotein</keyword>
<evidence type="ECO:0000256" key="4">
    <source>
        <dbReference type="ARBA" id="ARBA00022989"/>
    </source>
</evidence>
<feature type="transmembrane region" description="Helical" evidence="7">
    <location>
        <begin position="220"/>
        <end position="238"/>
    </location>
</feature>
<sequence>MDSLIFTYKVLILQCLLCLSLSLLLYFLNLSSLFLRGLNTYIHPDGVNPTKPQSTRVAIRRPSEGIDGYQSLSSKTASELRNRKKPKEKFDFDESNAQIFRLKLGDAHLSSRLYFDSYRSSFNCFFVGCSSFLLHCYFNANDGILRNGSLVPILLAVIGLFRVIVSLVRVSLERSAFTRSERQLGLVAGISGFVLAHVICLGIFPSIFDFEFKEVDGYGMLFVGFSCGSIAGFLYMAAGKSARAFWIGTDQIRCNLSIISCEWIARMTFYVTYLVSAYTSLIWISPFAEFLSIKSISDDKTNLMIDGVGRSEKYVGNVGMAQADFRKFRFWCLLLLGVLQIFSVRSNLQMYLNEAVLSWYQRLHASKVPDLGYSRAKVFLHNHYLCVAVLQFFAPAALILLFLGLSQIDGGVFENFQLICGILPCSAFCKEVAVFMAWWVAFVSTFSALVNLGLYRRGILYIS</sequence>
<evidence type="ECO:0000256" key="2">
    <source>
        <dbReference type="ARBA" id="ARBA00009706"/>
    </source>
</evidence>
<feature type="transmembrane region" description="Helical" evidence="7">
    <location>
        <begin position="263"/>
        <end position="284"/>
    </location>
</feature>
<comment type="caution">
    <text evidence="8">The sequence shown here is derived from an EMBL/GenBank/DDBJ whole genome shotgun (WGS) entry which is preliminary data.</text>
</comment>
<dbReference type="PANTHER" id="PTHR13624">
    <property type="entry name" value="RE42071P"/>
    <property type="match status" value="1"/>
</dbReference>
<keyword evidence="5 7" id="KW-0472">Membrane</keyword>
<dbReference type="AlphaFoldDB" id="A0AAD3SD49"/>
<feature type="transmembrane region" description="Helical" evidence="7">
    <location>
        <begin position="436"/>
        <end position="455"/>
    </location>
</feature>
<evidence type="ECO:0000256" key="7">
    <source>
        <dbReference type="SAM" id="Phobius"/>
    </source>
</evidence>
<dbReference type="Pfam" id="PF10268">
    <property type="entry name" value="Tmemb_161AB"/>
    <property type="match status" value="1"/>
</dbReference>